<accession>A0ACC0FG92</accession>
<protein>
    <submittedName>
        <fullName evidence="1">F-box protein SKIP31</fullName>
    </submittedName>
</protein>
<proteinExistence type="predicted"/>
<evidence type="ECO:0000313" key="2">
    <source>
        <dbReference type="Proteomes" id="UP001060215"/>
    </source>
</evidence>
<reference evidence="1 2" key="1">
    <citation type="journal article" date="2022" name="Plant J.">
        <title>Chromosome-level genome of Camellia lanceoleosa provides a valuable resource for understanding genome evolution and self-incompatibility.</title>
        <authorList>
            <person name="Gong W."/>
            <person name="Xiao S."/>
            <person name="Wang L."/>
            <person name="Liao Z."/>
            <person name="Chang Y."/>
            <person name="Mo W."/>
            <person name="Hu G."/>
            <person name="Li W."/>
            <person name="Zhao G."/>
            <person name="Zhu H."/>
            <person name="Hu X."/>
            <person name="Ji K."/>
            <person name="Xiang X."/>
            <person name="Song Q."/>
            <person name="Yuan D."/>
            <person name="Jin S."/>
            <person name="Zhang L."/>
        </authorList>
    </citation>
    <scope>NUCLEOTIDE SEQUENCE [LARGE SCALE GENOMIC DNA]</scope>
    <source>
        <strain evidence="1">SQ_2022a</strain>
    </source>
</reference>
<name>A0ACC0FG92_9ERIC</name>
<sequence>MTVSDDEDETLAHFLESEVLSEVSDQEEAKIEEERQSKRLRVGDDEGEAKSIVQFHAPSPSKSRILESDNCGSSDRYSIRATPRRMETGFFSKIPPELFHHILKFLSSEDLVSCALVCRFLNFAASDESLWRRLYCMRWGLLPPTKKLRECAWKKLYIQVNDDRIILDKTVADQVSIWKSSRGLNDKVVPNHDCSGETCSYYQIGDVFVCEKTGHVHVCDDTCREAVLDPTNELLVCTISGHCFDLLLSPSEMEPDTEQQQCGVSEEAEPFMGSGRFARAYLLGYNCADEKELQAALRFC</sequence>
<gene>
    <name evidence="1" type="ORF">LOK49_LG13G02114</name>
</gene>
<dbReference type="EMBL" id="CM045771">
    <property type="protein sequence ID" value="KAI7987776.1"/>
    <property type="molecule type" value="Genomic_DNA"/>
</dbReference>
<organism evidence="1 2">
    <name type="scientific">Camellia lanceoleosa</name>
    <dbReference type="NCBI Taxonomy" id="1840588"/>
    <lineage>
        <taxon>Eukaryota</taxon>
        <taxon>Viridiplantae</taxon>
        <taxon>Streptophyta</taxon>
        <taxon>Embryophyta</taxon>
        <taxon>Tracheophyta</taxon>
        <taxon>Spermatophyta</taxon>
        <taxon>Magnoliopsida</taxon>
        <taxon>eudicotyledons</taxon>
        <taxon>Gunneridae</taxon>
        <taxon>Pentapetalae</taxon>
        <taxon>asterids</taxon>
        <taxon>Ericales</taxon>
        <taxon>Theaceae</taxon>
        <taxon>Camellia</taxon>
    </lineage>
</organism>
<evidence type="ECO:0000313" key="1">
    <source>
        <dbReference type="EMBL" id="KAI7987776.1"/>
    </source>
</evidence>
<keyword evidence="2" id="KW-1185">Reference proteome</keyword>
<comment type="caution">
    <text evidence="1">The sequence shown here is derived from an EMBL/GenBank/DDBJ whole genome shotgun (WGS) entry which is preliminary data.</text>
</comment>
<dbReference type="Proteomes" id="UP001060215">
    <property type="component" value="Chromosome 14"/>
</dbReference>